<evidence type="ECO:0000313" key="2">
    <source>
        <dbReference type="EMBL" id="KIK78847.1"/>
    </source>
</evidence>
<keyword evidence="3" id="KW-1185">Reference proteome</keyword>
<feature type="region of interest" description="Disordered" evidence="1">
    <location>
        <begin position="37"/>
        <end position="56"/>
    </location>
</feature>
<accession>A0A0D0C740</accession>
<evidence type="ECO:0000256" key="1">
    <source>
        <dbReference type="SAM" id="MobiDB-lite"/>
    </source>
</evidence>
<dbReference type="Proteomes" id="UP000054538">
    <property type="component" value="Unassembled WGS sequence"/>
</dbReference>
<name>A0A0D0C740_9AGAM</name>
<dbReference type="AlphaFoldDB" id="A0A0D0C740"/>
<reference evidence="2 3" key="1">
    <citation type="submission" date="2014-04" db="EMBL/GenBank/DDBJ databases">
        <authorList>
            <consortium name="DOE Joint Genome Institute"/>
            <person name="Kuo A."/>
            <person name="Kohler A."/>
            <person name="Jargeat P."/>
            <person name="Nagy L.G."/>
            <person name="Floudas D."/>
            <person name="Copeland A."/>
            <person name="Barry K.W."/>
            <person name="Cichocki N."/>
            <person name="Veneault-Fourrey C."/>
            <person name="LaButti K."/>
            <person name="Lindquist E.A."/>
            <person name="Lipzen A."/>
            <person name="Lundell T."/>
            <person name="Morin E."/>
            <person name="Murat C."/>
            <person name="Sun H."/>
            <person name="Tunlid A."/>
            <person name="Henrissat B."/>
            <person name="Grigoriev I.V."/>
            <person name="Hibbett D.S."/>
            <person name="Martin F."/>
            <person name="Nordberg H.P."/>
            <person name="Cantor M.N."/>
            <person name="Hua S.X."/>
        </authorList>
    </citation>
    <scope>NUCLEOTIDE SEQUENCE [LARGE SCALE GENOMIC DNA]</scope>
    <source>
        <strain evidence="2 3">Ve08.2h10</strain>
    </source>
</reference>
<sequence>MSSRLRATAQPYFVNLPSEIRSYGHRHDYSVCRGRPGTLDPSIVSDQPLEGFHEFQ</sequence>
<dbReference type="EMBL" id="KN826454">
    <property type="protein sequence ID" value="KIK78847.1"/>
    <property type="molecule type" value="Genomic_DNA"/>
</dbReference>
<protein>
    <submittedName>
        <fullName evidence="2">Uncharacterized protein</fullName>
    </submittedName>
</protein>
<organism evidence="2 3">
    <name type="scientific">Paxillus rubicundulus Ve08.2h10</name>
    <dbReference type="NCBI Taxonomy" id="930991"/>
    <lineage>
        <taxon>Eukaryota</taxon>
        <taxon>Fungi</taxon>
        <taxon>Dikarya</taxon>
        <taxon>Basidiomycota</taxon>
        <taxon>Agaricomycotina</taxon>
        <taxon>Agaricomycetes</taxon>
        <taxon>Agaricomycetidae</taxon>
        <taxon>Boletales</taxon>
        <taxon>Paxilineae</taxon>
        <taxon>Paxillaceae</taxon>
        <taxon>Paxillus</taxon>
    </lineage>
</organism>
<evidence type="ECO:0000313" key="3">
    <source>
        <dbReference type="Proteomes" id="UP000054538"/>
    </source>
</evidence>
<proteinExistence type="predicted"/>
<dbReference type="HOGENOM" id="CLU_3014818_0_0_1"/>
<reference evidence="3" key="2">
    <citation type="submission" date="2015-01" db="EMBL/GenBank/DDBJ databases">
        <title>Evolutionary Origins and Diversification of the Mycorrhizal Mutualists.</title>
        <authorList>
            <consortium name="DOE Joint Genome Institute"/>
            <consortium name="Mycorrhizal Genomics Consortium"/>
            <person name="Kohler A."/>
            <person name="Kuo A."/>
            <person name="Nagy L.G."/>
            <person name="Floudas D."/>
            <person name="Copeland A."/>
            <person name="Barry K.W."/>
            <person name="Cichocki N."/>
            <person name="Veneault-Fourrey C."/>
            <person name="LaButti K."/>
            <person name="Lindquist E.A."/>
            <person name="Lipzen A."/>
            <person name="Lundell T."/>
            <person name="Morin E."/>
            <person name="Murat C."/>
            <person name="Riley R."/>
            <person name="Ohm R."/>
            <person name="Sun H."/>
            <person name="Tunlid A."/>
            <person name="Henrissat B."/>
            <person name="Grigoriev I.V."/>
            <person name="Hibbett D.S."/>
            <person name="Martin F."/>
        </authorList>
    </citation>
    <scope>NUCLEOTIDE SEQUENCE [LARGE SCALE GENOMIC DNA]</scope>
    <source>
        <strain evidence="3">Ve08.2h10</strain>
    </source>
</reference>
<dbReference type="InParanoid" id="A0A0D0C740"/>
<gene>
    <name evidence="2" type="ORF">PAXRUDRAFT_834419</name>
</gene>